<evidence type="ECO:0000256" key="3">
    <source>
        <dbReference type="ARBA" id="ARBA00007931"/>
    </source>
</evidence>
<keyword evidence="10" id="KW-0482">Metalloprotease</keyword>
<dbReference type="GO" id="GO:0006508">
    <property type="term" value="P:proteolysis"/>
    <property type="evidence" value="ECO:0007669"/>
    <property type="project" value="UniProtKB-KW"/>
</dbReference>
<reference evidence="14" key="1">
    <citation type="submission" date="2020-02" db="EMBL/GenBank/DDBJ databases">
        <authorList>
            <person name="Meier V. D."/>
        </authorList>
    </citation>
    <scope>NUCLEOTIDE SEQUENCE</scope>
    <source>
        <strain evidence="14">AVDCRST_MAG66</strain>
    </source>
</reference>
<dbReference type="EMBL" id="CADCUS010000367">
    <property type="protein sequence ID" value="CAA9419084.1"/>
    <property type="molecule type" value="Genomic_DNA"/>
</dbReference>
<evidence type="ECO:0000256" key="4">
    <source>
        <dbReference type="ARBA" id="ARBA00022670"/>
    </source>
</evidence>
<keyword evidence="6" id="KW-0479">Metal-binding</keyword>
<keyword evidence="7" id="KW-0378">Hydrolase</keyword>
<feature type="domain" description="Peptidase M50" evidence="13">
    <location>
        <begin position="56"/>
        <end position="119"/>
    </location>
</feature>
<organism evidence="14">
    <name type="scientific">uncultured Pseudonocardia sp</name>
    <dbReference type="NCBI Taxonomy" id="211455"/>
    <lineage>
        <taxon>Bacteria</taxon>
        <taxon>Bacillati</taxon>
        <taxon>Actinomycetota</taxon>
        <taxon>Actinomycetes</taxon>
        <taxon>Pseudonocardiales</taxon>
        <taxon>Pseudonocardiaceae</taxon>
        <taxon>Pseudonocardia</taxon>
        <taxon>environmental samples</taxon>
    </lineage>
</organism>
<feature type="non-terminal residue" evidence="14">
    <location>
        <position position="120"/>
    </location>
</feature>
<evidence type="ECO:0000256" key="8">
    <source>
        <dbReference type="ARBA" id="ARBA00022833"/>
    </source>
</evidence>
<comment type="subcellular location">
    <subcellularLocation>
        <location evidence="2">Membrane</location>
        <topology evidence="2">Multi-pass membrane protein</topology>
    </subcellularLocation>
</comment>
<keyword evidence="11 12" id="KW-0472">Membrane</keyword>
<protein>
    <recommendedName>
        <fullName evidence="13">Peptidase M50 domain-containing protein</fullName>
    </recommendedName>
</protein>
<sequence length="120" mass="12846">MFAGRSLKLATLFGIRIGVSTSWFVILFLLLYFFTERFRDSQGVEVSTAFGLAAVAALLFFGSILLHELGHALAALREGIEVAGIDLFIFGGVMKMSREGSSAGAMFRIAAAGPLVTLLI</sequence>
<evidence type="ECO:0000256" key="7">
    <source>
        <dbReference type="ARBA" id="ARBA00022801"/>
    </source>
</evidence>
<comment type="cofactor">
    <cofactor evidence="1">
        <name>Zn(2+)</name>
        <dbReference type="ChEBI" id="CHEBI:29105"/>
    </cofactor>
</comment>
<evidence type="ECO:0000256" key="12">
    <source>
        <dbReference type="SAM" id="Phobius"/>
    </source>
</evidence>
<keyword evidence="5 12" id="KW-0812">Transmembrane</keyword>
<evidence type="ECO:0000256" key="2">
    <source>
        <dbReference type="ARBA" id="ARBA00004141"/>
    </source>
</evidence>
<evidence type="ECO:0000256" key="9">
    <source>
        <dbReference type="ARBA" id="ARBA00022989"/>
    </source>
</evidence>
<proteinExistence type="inferred from homology"/>
<evidence type="ECO:0000256" key="1">
    <source>
        <dbReference type="ARBA" id="ARBA00001947"/>
    </source>
</evidence>
<dbReference type="GO" id="GO:0008237">
    <property type="term" value="F:metallopeptidase activity"/>
    <property type="evidence" value="ECO:0007669"/>
    <property type="project" value="UniProtKB-KW"/>
</dbReference>
<dbReference type="AlphaFoldDB" id="A0A6J4PQ09"/>
<name>A0A6J4PQ09_9PSEU</name>
<evidence type="ECO:0000259" key="13">
    <source>
        <dbReference type="Pfam" id="PF02163"/>
    </source>
</evidence>
<accession>A0A6J4PQ09</accession>
<feature type="transmembrane region" description="Helical" evidence="12">
    <location>
        <begin position="46"/>
        <end position="67"/>
    </location>
</feature>
<keyword evidence="9 12" id="KW-1133">Transmembrane helix</keyword>
<dbReference type="Pfam" id="PF02163">
    <property type="entry name" value="Peptidase_M50"/>
    <property type="match status" value="1"/>
</dbReference>
<keyword evidence="4" id="KW-0645">Protease</keyword>
<evidence type="ECO:0000256" key="10">
    <source>
        <dbReference type="ARBA" id="ARBA00023049"/>
    </source>
</evidence>
<evidence type="ECO:0000256" key="11">
    <source>
        <dbReference type="ARBA" id="ARBA00023136"/>
    </source>
</evidence>
<keyword evidence="8" id="KW-0862">Zinc</keyword>
<dbReference type="PANTHER" id="PTHR39188">
    <property type="entry name" value="MEMBRANE-ASSOCIATED ZINC METALLOPROTEASE M50B"/>
    <property type="match status" value="1"/>
</dbReference>
<feature type="transmembrane region" description="Helical" evidence="12">
    <location>
        <begin position="12"/>
        <end position="34"/>
    </location>
</feature>
<dbReference type="GO" id="GO:0016020">
    <property type="term" value="C:membrane"/>
    <property type="evidence" value="ECO:0007669"/>
    <property type="project" value="UniProtKB-SubCell"/>
</dbReference>
<dbReference type="InterPro" id="IPR008915">
    <property type="entry name" value="Peptidase_M50"/>
</dbReference>
<evidence type="ECO:0000256" key="5">
    <source>
        <dbReference type="ARBA" id="ARBA00022692"/>
    </source>
</evidence>
<dbReference type="PANTHER" id="PTHR39188:SF3">
    <property type="entry name" value="STAGE IV SPORULATION PROTEIN FB"/>
    <property type="match status" value="1"/>
</dbReference>
<dbReference type="GO" id="GO:0046872">
    <property type="term" value="F:metal ion binding"/>
    <property type="evidence" value="ECO:0007669"/>
    <property type="project" value="UniProtKB-KW"/>
</dbReference>
<comment type="similarity">
    <text evidence="3">Belongs to the peptidase M50B family.</text>
</comment>
<gene>
    <name evidence="14" type="ORF">AVDCRST_MAG66-2526</name>
</gene>
<evidence type="ECO:0000256" key="6">
    <source>
        <dbReference type="ARBA" id="ARBA00022723"/>
    </source>
</evidence>
<evidence type="ECO:0000313" key="14">
    <source>
        <dbReference type="EMBL" id="CAA9419084.1"/>
    </source>
</evidence>